<comment type="caution">
    <text evidence="1">The sequence shown here is derived from an EMBL/GenBank/DDBJ whole genome shotgun (WGS) entry which is preliminary data.</text>
</comment>
<dbReference type="EMBL" id="VSSQ01050855">
    <property type="protein sequence ID" value="MPN04939.1"/>
    <property type="molecule type" value="Genomic_DNA"/>
</dbReference>
<protein>
    <submittedName>
        <fullName evidence="1">Uncharacterized protein</fullName>
    </submittedName>
</protein>
<name>A0A645EUR4_9ZZZZ</name>
<proteinExistence type="predicted"/>
<accession>A0A645EUR4</accession>
<dbReference type="AlphaFoldDB" id="A0A645EUR4"/>
<organism evidence="1">
    <name type="scientific">bioreactor metagenome</name>
    <dbReference type="NCBI Taxonomy" id="1076179"/>
    <lineage>
        <taxon>unclassified sequences</taxon>
        <taxon>metagenomes</taxon>
        <taxon>ecological metagenomes</taxon>
    </lineage>
</organism>
<reference evidence="1" key="1">
    <citation type="submission" date="2019-08" db="EMBL/GenBank/DDBJ databases">
        <authorList>
            <person name="Kucharzyk K."/>
            <person name="Murdoch R.W."/>
            <person name="Higgins S."/>
            <person name="Loffler F."/>
        </authorList>
    </citation>
    <scope>NUCLEOTIDE SEQUENCE</scope>
</reference>
<evidence type="ECO:0000313" key="1">
    <source>
        <dbReference type="EMBL" id="MPN04939.1"/>
    </source>
</evidence>
<gene>
    <name evidence="1" type="ORF">SDC9_152187</name>
</gene>
<sequence>MNFHNIIKHLGITDVKAYGLDTSNVILETVPLNVNTESKMKIKRVK</sequence>